<dbReference type="Gene3D" id="1.10.10.10">
    <property type="entry name" value="Winged helix-like DNA-binding domain superfamily/Winged helix DNA-binding domain"/>
    <property type="match status" value="1"/>
</dbReference>
<proteinExistence type="predicted"/>
<dbReference type="STRING" id="67386.AQI95_39525"/>
<evidence type="ECO:0000313" key="2">
    <source>
        <dbReference type="Proteomes" id="UP000053127"/>
    </source>
</evidence>
<comment type="caution">
    <text evidence="1">The sequence shown here is derived from an EMBL/GenBank/DDBJ whole genome shotgun (WGS) entry which is preliminary data.</text>
</comment>
<evidence type="ECO:0000313" key="1">
    <source>
        <dbReference type="EMBL" id="KUM99335.1"/>
    </source>
</evidence>
<dbReference type="InterPro" id="IPR036388">
    <property type="entry name" value="WH-like_DNA-bd_sf"/>
</dbReference>
<evidence type="ECO:0008006" key="3">
    <source>
        <dbReference type="Google" id="ProtNLM"/>
    </source>
</evidence>
<dbReference type="SUPFAM" id="SSF46785">
    <property type="entry name" value="Winged helix' DNA-binding domain"/>
    <property type="match status" value="1"/>
</dbReference>
<protein>
    <recommendedName>
        <fullName evidence="3">HTH hxlR-type domain-containing protein</fullName>
    </recommendedName>
</protein>
<sequence>MTTFFETAGLRHACTMLSTPGLIRLVSEIDDNGPIPPRSLTRTVPDVPVAQLRQAVEQARALGLVRHRPGVGLSLTPSGSGLADVYDTMARWARSRSLPAPVCDFTGRVQHTLSLLAVPIALTAREATEEFEGAPATEAAEQQAGPRGLLTQWLRENPQLVQGAEPVLAA</sequence>
<gene>
    <name evidence="1" type="ORF">AQI95_39525</name>
</gene>
<dbReference type="OrthoDB" id="4263686at2"/>
<dbReference type="AlphaFoldDB" id="A0A117PYM5"/>
<organism evidence="1 2">
    <name type="scientific">Streptomyces yokosukanensis</name>
    <dbReference type="NCBI Taxonomy" id="67386"/>
    <lineage>
        <taxon>Bacteria</taxon>
        <taxon>Bacillati</taxon>
        <taxon>Actinomycetota</taxon>
        <taxon>Actinomycetes</taxon>
        <taxon>Kitasatosporales</taxon>
        <taxon>Streptomycetaceae</taxon>
        <taxon>Streptomyces</taxon>
    </lineage>
</organism>
<accession>A0A117PYM5</accession>
<dbReference type="InterPro" id="IPR036390">
    <property type="entry name" value="WH_DNA-bd_sf"/>
</dbReference>
<keyword evidence="2" id="KW-1185">Reference proteome</keyword>
<dbReference type="RefSeq" id="WP_067135590.1">
    <property type="nucleotide sequence ID" value="NZ_KQ948230.1"/>
</dbReference>
<dbReference type="EMBL" id="LMWN01000065">
    <property type="protein sequence ID" value="KUM99335.1"/>
    <property type="molecule type" value="Genomic_DNA"/>
</dbReference>
<dbReference type="Proteomes" id="UP000053127">
    <property type="component" value="Unassembled WGS sequence"/>
</dbReference>
<name>A0A117PYM5_9ACTN</name>
<reference evidence="1 2" key="1">
    <citation type="submission" date="2015-10" db="EMBL/GenBank/DDBJ databases">
        <title>Draft genome sequence of Streptomyces yokosukanensis DSM 40224, type strain for the species Streptomyces yokosukanensis.</title>
        <authorList>
            <person name="Ruckert C."/>
            <person name="Winkler A."/>
            <person name="Kalinowski J."/>
            <person name="Kampfer P."/>
            <person name="Glaeser S."/>
        </authorList>
    </citation>
    <scope>NUCLEOTIDE SEQUENCE [LARGE SCALE GENOMIC DNA]</scope>
    <source>
        <strain evidence="1 2">DSM 40224</strain>
    </source>
</reference>